<feature type="region of interest" description="Disordered" evidence="1">
    <location>
        <begin position="77"/>
        <end position="100"/>
    </location>
</feature>
<dbReference type="EMBL" id="CP006841">
    <property type="protein sequence ID" value="ALA68623.1"/>
    <property type="molecule type" value="Genomic_DNA"/>
</dbReference>
<dbReference type="PATRIC" id="fig|1408189.4.peg.1851"/>
<name>A0A0K2H3U7_9CORY</name>
<dbReference type="KEGG" id="clw:CLAC_09245"/>
<dbReference type="AlphaFoldDB" id="A0A0K2H3U7"/>
<evidence type="ECO:0000313" key="4">
    <source>
        <dbReference type="Proteomes" id="UP000058446"/>
    </source>
</evidence>
<evidence type="ECO:0000256" key="1">
    <source>
        <dbReference type="SAM" id="MobiDB-lite"/>
    </source>
</evidence>
<keyword evidence="2" id="KW-0472">Membrane</keyword>
<dbReference type="OrthoDB" id="9854813at2"/>
<organism evidence="3 4">
    <name type="scientific">Corynebacterium lactis RW2-5</name>
    <dbReference type="NCBI Taxonomy" id="1408189"/>
    <lineage>
        <taxon>Bacteria</taxon>
        <taxon>Bacillati</taxon>
        <taxon>Actinomycetota</taxon>
        <taxon>Actinomycetes</taxon>
        <taxon>Mycobacteriales</taxon>
        <taxon>Corynebacteriaceae</taxon>
        <taxon>Corynebacterium</taxon>
    </lineage>
</organism>
<reference evidence="3 4" key="1">
    <citation type="submission" date="2013-10" db="EMBL/GenBank/DDBJ databases">
        <title>Complete genome sequence of Corynebacterium lactis DSM 45799(T), isolated from raw cow milk.</title>
        <authorList>
            <person name="Ruckert C."/>
            <person name="Albersmeier A."/>
            <person name="Lipski A."/>
            <person name="Kalinowski J."/>
        </authorList>
    </citation>
    <scope>NUCLEOTIDE SEQUENCE [LARGE SCALE GENOMIC DNA]</scope>
    <source>
        <strain evidence="3 4">RW2-5</strain>
    </source>
</reference>
<dbReference type="STRING" id="1408189.CLAC_09245"/>
<sequence length="124" mass="14550">MMPYYIFMFFVAVFLWRKFRNLTDFLIRFVPLGIICAILYVVVATPFVLFGEVLHKREDGKNWREQQIEQTGIDPCAEQPDQGDDVLPGVSQQSLEDANTLSWEERDQRLKDSYDLMIKCKHGE</sequence>
<proteinExistence type="predicted"/>
<keyword evidence="2" id="KW-1133">Transmembrane helix</keyword>
<gene>
    <name evidence="3" type="ORF">CLAC_09245</name>
</gene>
<evidence type="ECO:0000256" key="2">
    <source>
        <dbReference type="SAM" id="Phobius"/>
    </source>
</evidence>
<accession>A0A0K2H3U7</accession>
<protein>
    <submittedName>
        <fullName evidence="3">Uncharacterized protein</fullName>
    </submittedName>
</protein>
<keyword evidence="4" id="KW-1185">Reference proteome</keyword>
<feature type="compositionally biased region" description="Polar residues" evidence="1">
    <location>
        <begin position="90"/>
        <end position="100"/>
    </location>
</feature>
<dbReference type="Proteomes" id="UP000058446">
    <property type="component" value="Chromosome"/>
</dbReference>
<dbReference type="RefSeq" id="WP_053412644.1">
    <property type="nucleotide sequence ID" value="NZ_CP006841.1"/>
</dbReference>
<evidence type="ECO:0000313" key="3">
    <source>
        <dbReference type="EMBL" id="ALA68623.1"/>
    </source>
</evidence>
<keyword evidence="2" id="KW-0812">Transmembrane</keyword>
<feature type="transmembrane region" description="Helical" evidence="2">
    <location>
        <begin position="30"/>
        <end position="54"/>
    </location>
</feature>